<evidence type="ECO:0000313" key="6">
    <source>
        <dbReference type="EMBL" id="SCB03633.1"/>
    </source>
</evidence>
<protein>
    <submittedName>
        <fullName evidence="6">Methyl-accepting chemotaxis protein</fullName>
    </submittedName>
</protein>
<dbReference type="GO" id="GO:0005886">
    <property type="term" value="C:plasma membrane"/>
    <property type="evidence" value="ECO:0007669"/>
    <property type="project" value="TreeGrafter"/>
</dbReference>
<dbReference type="SUPFAM" id="SSF55785">
    <property type="entry name" value="PYP-like sensor domain (PAS domain)"/>
    <property type="match status" value="1"/>
</dbReference>
<evidence type="ECO:0000256" key="3">
    <source>
        <dbReference type="ARBA" id="ARBA00029447"/>
    </source>
</evidence>
<dbReference type="EMBL" id="LT604072">
    <property type="protein sequence ID" value="SCB03633.1"/>
    <property type="molecule type" value="Genomic_DNA"/>
</dbReference>
<dbReference type="RefSeq" id="WP_047325243.1">
    <property type="nucleotide sequence ID" value="NZ_LT604072.1"/>
</dbReference>
<proteinExistence type="inferred from homology"/>
<dbReference type="Gene3D" id="1.10.287.950">
    <property type="entry name" value="Methyl-accepting chemotaxis protein"/>
    <property type="match status" value="1"/>
</dbReference>
<dbReference type="InterPro" id="IPR013656">
    <property type="entry name" value="PAS_4"/>
</dbReference>
<sequence length="616" mass="65182">MSLFTRSPGADAGHAAALPDAPVALLRLDSQGRVAAANRAALDLLGARAEVLLGEPSEAVWGLPLAALAGAEGSWLASHADPARRVRYQRDRDGEGWLLSLPHPETAALLRDVLLLSAGQTQGATSPALQALAQRLQAGAEAQALLDRVGERLTGCDLELGLRTPLSAQETEAMPGRRLSAGFGNLAEAIRQAVALSLQIAADVPHVVAENDELAQQSQTQMDALQTVVATTRRLLQGLSEMDQELRAVIAVAASADDSARQGVEAARALGQAMREVERRSARATEVIEVIDAVAFQTNILSINASIEAVHAGAAGRGFAVVASEIRRLAERAAAAARDVRSILGETGSALQDSAASAQRTEQVLGGIGQLLGRASAAMETVATRVAAQGEEIGGIDRAVAHVVGLSRSNLEHVARVVERSAALGAGSATLHDCVGLFRLPADPMQQPRHARIRELATATAGSIGKALGEAIARGRIGEDALFSNDYTPIAGIDPPKYRTAFDALCDELLPPLQEPLLAAHPWIVFAICATPDGYVPTHNLHFSQPLSGDRARDLVGNRTKRMFADRVGRSVGRHTEPYLLQVYRRDTGQILFDLSVPVYVRGRHWGGLRVAYVLE</sequence>
<evidence type="ECO:0000256" key="1">
    <source>
        <dbReference type="ARBA" id="ARBA00022481"/>
    </source>
</evidence>
<dbReference type="InterPro" id="IPR051310">
    <property type="entry name" value="MCP_chemotaxis"/>
</dbReference>
<reference evidence="7" key="1">
    <citation type="submission" date="2016-07" db="EMBL/GenBank/DDBJ databases">
        <authorList>
            <person name="Jaenicke Sebastian"/>
        </authorList>
    </citation>
    <scope>NUCLEOTIDE SEQUENCE [LARGE SCALE GENOMIC DNA]</scope>
</reference>
<gene>
    <name evidence="6" type="ORF">BN444_02107</name>
</gene>
<dbReference type="CDD" id="cd00130">
    <property type="entry name" value="PAS"/>
    <property type="match status" value="1"/>
</dbReference>
<evidence type="ECO:0000256" key="4">
    <source>
        <dbReference type="PROSITE-ProRule" id="PRU00284"/>
    </source>
</evidence>
<dbReference type="PRINTS" id="PR00260">
    <property type="entry name" value="CHEMTRNSDUCR"/>
</dbReference>
<dbReference type="PATRIC" id="fig|1261556.5.peg.879"/>
<dbReference type="InterPro" id="IPR004090">
    <property type="entry name" value="Chemotax_Me-accpt_rcpt"/>
</dbReference>
<comment type="similarity">
    <text evidence="3">Belongs to the methyl-accepting chemotaxis (MCP) protein family.</text>
</comment>
<dbReference type="GO" id="GO:0004888">
    <property type="term" value="F:transmembrane signaling receptor activity"/>
    <property type="evidence" value="ECO:0007669"/>
    <property type="project" value="InterPro"/>
</dbReference>
<dbReference type="InterPro" id="IPR004089">
    <property type="entry name" value="MCPsignal_dom"/>
</dbReference>
<accession>A0A1C3TK74</accession>
<feature type="domain" description="Methyl-accepting transducer" evidence="5">
    <location>
        <begin position="196"/>
        <end position="422"/>
    </location>
</feature>
<dbReference type="SMART" id="SM00283">
    <property type="entry name" value="MA"/>
    <property type="match status" value="1"/>
</dbReference>
<dbReference type="InterPro" id="IPR000014">
    <property type="entry name" value="PAS"/>
</dbReference>
<dbReference type="Proteomes" id="UP000093071">
    <property type="component" value="Chromosome I"/>
</dbReference>
<evidence type="ECO:0000259" key="5">
    <source>
        <dbReference type="PROSITE" id="PS50111"/>
    </source>
</evidence>
<dbReference type="PANTHER" id="PTHR43531:SF14">
    <property type="entry name" value="METHYL-ACCEPTING CHEMOTAXIS PROTEIN I-RELATED"/>
    <property type="match status" value="1"/>
</dbReference>
<dbReference type="GO" id="GO:0007165">
    <property type="term" value="P:signal transduction"/>
    <property type="evidence" value="ECO:0007669"/>
    <property type="project" value="UniProtKB-KW"/>
</dbReference>
<evidence type="ECO:0000313" key="7">
    <source>
        <dbReference type="Proteomes" id="UP000093071"/>
    </source>
</evidence>
<dbReference type="InterPro" id="IPR035965">
    <property type="entry name" value="PAS-like_dom_sf"/>
</dbReference>
<dbReference type="GO" id="GO:0006935">
    <property type="term" value="P:chemotaxis"/>
    <property type="evidence" value="ECO:0007669"/>
    <property type="project" value="InterPro"/>
</dbReference>
<keyword evidence="1" id="KW-0488">Methylation</keyword>
<evidence type="ECO:0000256" key="2">
    <source>
        <dbReference type="ARBA" id="ARBA00023224"/>
    </source>
</evidence>
<dbReference type="SUPFAM" id="SSF58104">
    <property type="entry name" value="Methyl-accepting chemotaxis protein (MCP) signaling domain"/>
    <property type="match status" value="1"/>
</dbReference>
<dbReference type="AlphaFoldDB" id="A0A1C3TK74"/>
<name>A0A1C3TK74_XANCT</name>
<dbReference type="Pfam" id="PF00015">
    <property type="entry name" value="MCPsignal"/>
    <property type="match status" value="1"/>
</dbReference>
<dbReference type="PROSITE" id="PS50111">
    <property type="entry name" value="CHEMOTAXIS_TRANSDUC_2"/>
    <property type="match status" value="1"/>
</dbReference>
<dbReference type="PANTHER" id="PTHR43531">
    <property type="entry name" value="PROTEIN ICFG"/>
    <property type="match status" value="1"/>
</dbReference>
<dbReference type="GeneID" id="66889862"/>
<organism evidence="6 7">
    <name type="scientific">Xanthomonas translucens pv. translucens DSM 18974</name>
    <dbReference type="NCBI Taxonomy" id="1261556"/>
    <lineage>
        <taxon>Bacteria</taxon>
        <taxon>Pseudomonadati</taxon>
        <taxon>Pseudomonadota</taxon>
        <taxon>Gammaproteobacteria</taxon>
        <taxon>Lysobacterales</taxon>
        <taxon>Lysobacteraceae</taxon>
        <taxon>Xanthomonas</taxon>
        <taxon>Xanthomonas translucens group</taxon>
    </lineage>
</organism>
<dbReference type="Pfam" id="PF08448">
    <property type="entry name" value="PAS_4"/>
    <property type="match status" value="1"/>
</dbReference>
<keyword evidence="2 4" id="KW-0807">Transducer</keyword>